<evidence type="ECO:0000256" key="1">
    <source>
        <dbReference type="SAM" id="SignalP"/>
    </source>
</evidence>
<dbReference type="Gene3D" id="3.90.176.10">
    <property type="entry name" value="Toxin ADP-ribosyltransferase, Chain A, domain 1"/>
    <property type="match status" value="1"/>
</dbReference>
<evidence type="ECO:0000313" key="4">
    <source>
        <dbReference type="Proteomes" id="UP001597568"/>
    </source>
</evidence>
<reference evidence="4" key="1">
    <citation type="journal article" date="2019" name="Int. J. Syst. Evol. Microbiol.">
        <title>The Global Catalogue of Microorganisms (GCM) 10K type strain sequencing project: providing services to taxonomists for standard genome sequencing and annotation.</title>
        <authorList>
            <consortium name="The Broad Institute Genomics Platform"/>
            <consortium name="The Broad Institute Genome Sequencing Center for Infectious Disease"/>
            <person name="Wu L."/>
            <person name="Ma J."/>
        </authorList>
    </citation>
    <scope>NUCLEOTIDE SEQUENCE [LARGE SCALE GENOMIC DNA]</scope>
    <source>
        <strain evidence="4">KCTC 33522</strain>
    </source>
</reference>
<dbReference type="RefSeq" id="WP_380147096.1">
    <property type="nucleotide sequence ID" value="NZ_JBHUOR010000026.1"/>
</dbReference>
<dbReference type="InterPro" id="IPR003540">
    <property type="entry name" value="ADP-ribosyltransferase"/>
</dbReference>
<sequence>MKKQLIAFATICSLCIPQTTAYATITLEQQNTAYNKLSVTNKSISVDVVDKKSLDVLRSFTLKANRVVEIKKDIPKLSGKQIIIKKKTQPTGTIFVTQEKKYTYSNKTKSMPAAQRNRFDRFEKKWNKTLTTNQRKSLKDYTRSGYVDINRTLRGLQPTSPKIDNRIKAIDHALLKFKSPYDFTVWRGTEFKNFKYGLKNGKLAIGASYSDKGYLSTSLVRAGTIGFGYDALIRIQTPAGNYGAPVYKLSPYENEEEYLLKRGTKFVVTGIKKEKHRTVITINTILTP</sequence>
<dbReference type="Proteomes" id="UP001597568">
    <property type="component" value="Unassembled WGS sequence"/>
</dbReference>
<feature type="signal peptide" evidence="1">
    <location>
        <begin position="1"/>
        <end position="23"/>
    </location>
</feature>
<feature type="chain" id="PRO_5047030987" evidence="1">
    <location>
        <begin position="24"/>
        <end position="288"/>
    </location>
</feature>
<keyword evidence="4" id="KW-1185">Reference proteome</keyword>
<gene>
    <name evidence="3" type="ORF">ACFSY7_05100</name>
</gene>
<dbReference type="Pfam" id="PF03496">
    <property type="entry name" value="ADPrib_exo_Tox"/>
    <property type="match status" value="1"/>
</dbReference>
<dbReference type="PROSITE" id="PS51996">
    <property type="entry name" value="TR_MART"/>
    <property type="match status" value="1"/>
</dbReference>
<protein>
    <submittedName>
        <fullName evidence="3">ADP-ribosyltransferase</fullName>
    </submittedName>
</protein>
<name>A0ABW5XXZ2_9BACL</name>
<organism evidence="3 4">
    <name type="scientific">Kurthia populi</name>
    <dbReference type="NCBI Taxonomy" id="1562132"/>
    <lineage>
        <taxon>Bacteria</taxon>
        <taxon>Bacillati</taxon>
        <taxon>Bacillota</taxon>
        <taxon>Bacilli</taxon>
        <taxon>Bacillales</taxon>
        <taxon>Caryophanaceae</taxon>
        <taxon>Kurthia</taxon>
    </lineage>
</organism>
<evidence type="ECO:0000313" key="3">
    <source>
        <dbReference type="EMBL" id="MFD2867884.1"/>
    </source>
</evidence>
<comment type="caution">
    <text evidence="3">The sequence shown here is derived from an EMBL/GenBank/DDBJ whole genome shotgun (WGS) entry which is preliminary data.</text>
</comment>
<feature type="domain" description="ADP ribosyltransferase" evidence="2">
    <location>
        <begin position="123"/>
        <end position="284"/>
    </location>
</feature>
<dbReference type="SUPFAM" id="SSF56399">
    <property type="entry name" value="ADP-ribosylation"/>
    <property type="match status" value="1"/>
</dbReference>
<keyword evidence="1" id="KW-0732">Signal</keyword>
<accession>A0ABW5XXZ2</accession>
<dbReference type="EMBL" id="JBHUOR010000026">
    <property type="protein sequence ID" value="MFD2867884.1"/>
    <property type="molecule type" value="Genomic_DNA"/>
</dbReference>
<proteinExistence type="predicted"/>
<evidence type="ECO:0000259" key="2">
    <source>
        <dbReference type="Pfam" id="PF03496"/>
    </source>
</evidence>